<name>A0A448B822_CHRGE</name>
<reference evidence="1 2" key="1">
    <citation type="submission" date="2018-12" db="EMBL/GenBank/DDBJ databases">
        <authorList>
            <consortium name="Pathogen Informatics"/>
        </authorList>
    </citation>
    <scope>NUCLEOTIDE SEQUENCE [LARGE SCALE GENOMIC DNA]</scope>
    <source>
        <strain evidence="1 2">NCTC11432</strain>
    </source>
</reference>
<evidence type="ECO:0000313" key="1">
    <source>
        <dbReference type="EMBL" id="VEE10682.1"/>
    </source>
</evidence>
<dbReference type="KEGG" id="cgle:NCTC11432_04306"/>
<dbReference type="AlphaFoldDB" id="A0A448B822"/>
<sequence length="142" mass="16292">MKNPKPIPEIEVIKASLCKEFGYLPGDKIPNSKVSIELGKIDATATLIYAKTLNRKARFAKPGECQYTIELEKERSKNPKPEKIGVGLLNVKEAAKELRITTKNLQHIKRRGEIEYKKIGSRFFFKPEEVERVRIQRAIDKL</sequence>
<dbReference type="STRING" id="525257.HMPREF0204_11401"/>
<gene>
    <name evidence="1" type="ORF">NCTC11432_04306</name>
</gene>
<dbReference type="GeneID" id="93023789"/>
<organism evidence="1 2">
    <name type="scientific">Chryseobacterium gleum</name>
    <name type="common">Flavobacterium gleum</name>
    <dbReference type="NCBI Taxonomy" id="250"/>
    <lineage>
        <taxon>Bacteria</taxon>
        <taxon>Pseudomonadati</taxon>
        <taxon>Bacteroidota</taxon>
        <taxon>Flavobacteriia</taxon>
        <taxon>Flavobacteriales</taxon>
        <taxon>Weeksellaceae</taxon>
        <taxon>Chryseobacterium group</taxon>
        <taxon>Chryseobacterium</taxon>
    </lineage>
</organism>
<proteinExistence type="predicted"/>
<dbReference type="RefSeq" id="WP_002984599.1">
    <property type="nucleotide sequence ID" value="NZ_CP068486.1"/>
</dbReference>
<dbReference type="EMBL" id="LR134289">
    <property type="protein sequence ID" value="VEE10682.1"/>
    <property type="molecule type" value="Genomic_DNA"/>
</dbReference>
<evidence type="ECO:0000313" key="2">
    <source>
        <dbReference type="Proteomes" id="UP000279227"/>
    </source>
</evidence>
<accession>A0A448B822</accession>
<dbReference type="Proteomes" id="UP000279227">
    <property type="component" value="Chromosome"/>
</dbReference>
<dbReference type="OrthoDB" id="1258278at2"/>
<protein>
    <submittedName>
        <fullName evidence="1">Helix-turn-helix domain</fullName>
    </submittedName>
</protein>